<reference evidence="2" key="2">
    <citation type="submission" date="2013-12" db="EMBL/GenBank/DDBJ databases">
        <authorList>
            <person name="Yu Y."/>
            <person name="Lee S."/>
            <person name="de Baynast K."/>
            <person name="Wissotski M."/>
            <person name="Liu L."/>
            <person name="Talag J."/>
            <person name="Goicoechea J."/>
            <person name="Angelova A."/>
            <person name="Jetty R."/>
            <person name="Kudrna D."/>
            <person name="Golser W."/>
            <person name="Rivera L."/>
            <person name="Zhang J."/>
            <person name="Wing R."/>
        </authorList>
    </citation>
    <scope>NUCLEOTIDE SEQUENCE</scope>
</reference>
<evidence type="ECO:0000313" key="2">
    <source>
        <dbReference type="Proteomes" id="UP000032180"/>
    </source>
</evidence>
<dbReference type="Gramene" id="LPERR08G12480.1">
    <property type="protein sequence ID" value="LPERR08G12480.1"/>
    <property type="gene ID" value="LPERR08G12480"/>
</dbReference>
<reference evidence="1 2" key="1">
    <citation type="submission" date="2012-08" db="EMBL/GenBank/DDBJ databases">
        <title>Oryza genome evolution.</title>
        <authorList>
            <person name="Wing R.A."/>
        </authorList>
    </citation>
    <scope>NUCLEOTIDE SEQUENCE</scope>
</reference>
<protein>
    <recommendedName>
        <fullName evidence="3">FBD domain-containing protein</fullName>
    </recommendedName>
</protein>
<dbReference type="EnsemblPlants" id="LPERR08G12480.1">
    <property type="protein sequence ID" value="LPERR08G12480.1"/>
    <property type="gene ID" value="LPERR08G12480"/>
</dbReference>
<dbReference type="Proteomes" id="UP000032180">
    <property type="component" value="Chromosome 8"/>
</dbReference>
<evidence type="ECO:0000313" key="1">
    <source>
        <dbReference type="EnsemblPlants" id="LPERR08G12480.1"/>
    </source>
</evidence>
<sequence length="282" mass="32690">MVLDELPSSTRLETMVLSLSNACLRLPVAATFHSLTDLSLMNIRLEKNSSRHLNHLLSSACCPLDEVVDRLHVESNELLELLLCCIGKHTILLELKTPCLRVLDMRYVYAKRLSITAPRLEKFTFYNTTVASRINIEDMPCARDLIIDLRSILRPGYGERLNQASFQGYRERSINTYQNQRDHHIISLEYLQEIKIISYYMRDYEARLIKLLHASAPPLKKMRVAVKPTITMRSQILGMHPKIICEEFLHSIALDKEGKWAFCNHDAQMQDFISFEWTPIEK</sequence>
<evidence type="ECO:0008006" key="3">
    <source>
        <dbReference type="Google" id="ProtNLM"/>
    </source>
</evidence>
<name>A0A0D9X7Z5_9ORYZ</name>
<keyword evidence="2" id="KW-1185">Reference proteome</keyword>
<organism evidence="1 2">
    <name type="scientific">Leersia perrieri</name>
    <dbReference type="NCBI Taxonomy" id="77586"/>
    <lineage>
        <taxon>Eukaryota</taxon>
        <taxon>Viridiplantae</taxon>
        <taxon>Streptophyta</taxon>
        <taxon>Embryophyta</taxon>
        <taxon>Tracheophyta</taxon>
        <taxon>Spermatophyta</taxon>
        <taxon>Magnoliopsida</taxon>
        <taxon>Liliopsida</taxon>
        <taxon>Poales</taxon>
        <taxon>Poaceae</taxon>
        <taxon>BOP clade</taxon>
        <taxon>Oryzoideae</taxon>
        <taxon>Oryzeae</taxon>
        <taxon>Oryzinae</taxon>
        <taxon>Leersia</taxon>
    </lineage>
</organism>
<dbReference type="AlphaFoldDB" id="A0A0D9X7Z5"/>
<reference evidence="1" key="3">
    <citation type="submission" date="2015-04" db="UniProtKB">
        <authorList>
            <consortium name="EnsemblPlants"/>
        </authorList>
    </citation>
    <scope>IDENTIFICATION</scope>
</reference>
<accession>A0A0D9X7Z5</accession>
<dbReference type="HOGENOM" id="CLU_988173_0_0_1"/>
<proteinExistence type="predicted"/>